<dbReference type="GO" id="GO:0005986">
    <property type="term" value="P:sucrose biosynthetic process"/>
    <property type="evidence" value="ECO:0007669"/>
    <property type="project" value="TreeGrafter"/>
</dbReference>
<feature type="compositionally biased region" description="Polar residues" evidence="13">
    <location>
        <begin position="642"/>
        <end position="656"/>
    </location>
</feature>
<evidence type="ECO:0000313" key="16">
    <source>
        <dbReference type="Proteomes" id="UP001165082"/>
    </source>
</evidence>
<dbReference type="PROSITE" id="PS00124">
    <property type="entry name" value="FBPASE"/>
    <property type="match status" value="1"/>
</dbReference>
<feature type="region of interest" description="Disordered" evidence="13">
    <location>
        <begin position="642"/>
        <end position="661"/>
    </location>
</feature>
<evidence type="ECO:0000256" key="7">
    <source>
        <dbReference type="ARBA" id="ARBA00022801"/>
    </source>
</evidence>
<dbReference type="GO" id="GO:0006002">
    <property type="term" value="P:fructose 6-phosphate metabolic process"/>
    <property type="evidence" value="ECO:0007669"/>
    <property type="project" value="TreeGrafter"/>
</dbReference>
<accession>A0A9W7CBG3</accession>
<evidence type="ECO:0000259" key="14">
    <source>
        <dbReference type="PROSITE" id="PS50235"/>
    </source>
</evidence>
<dbReference type="Gene3D" id="3.30.540.10">
    <property type="entry name" value="Fructose-1,6-Bisphosphatase, subunit A, domain 1"/>
    <property type="match status" value="1"/>
</dbReference>
<gene>
    <name evidence="15" type="ORF">TrRE_jg6417</name>
</gene>
<dbReference type="SUPFAM" id="SSF54001">
    <property type="entry name" value="Cysteine proteinases"/>
    <property type="match status" value="1"/>
</dbReference>
<dbReference type="PANTHER" id="PTHR11556:SF1">
    <property type="entry name" value="FRUCTOSE-BISPHOSPHATASE"/>
    <property type="match status" value="1"/>
</dbReference>
<dbReference type="PROSITE" id="PS00972">
    <property type="entry name" value="USP_1"/>
    <property type="match status" value="1"/>
</dbReference>
<dbReference type="Gene3D" id="3.90.70.10">
    <property type="entry name" value="Cysteine proteinases"/>
    <property type="match status" value="1"/>
</dbReference>
<keyword evidence="7 12" id="KW-0378">Hydrolase</keyword>
<evidence type="ECO:0000256" key="8">
    <source>
        <dbReference type="ARBA" id="ARBA00022842"/>
    </source>
</evidence>
<dbReference type="PANTHER" id="PTHR11556">
    <property type="entry name" value="FRUCTOSE-1,6-BISPHOSPHATASE-RELATED"/>
    <property type="match status" value="1"/>
</dbReference>
<comment type="cofactor">
    <cofactor evidence="2">
        <name>Mg(2+)</name>
        <dbReference type="ChEBI" id="CHEBI:18420"/>
    </cofactor>
</comment>
<dbReference type="GO" id="GO:0006000">
    <property type="term" value="P:fructose metabolic process"/>
    <property type="evidence" value="ECO:0007669"/>
    <property type="project" value="TreeGrafter"/>
</dbReference>
<keyword evidence="8" id="KW-0460">Magnesium</keyword>
<dbReference type="GO" id="GO:0042132">
    <property type="term" value="F:fructose 1,6-bisphosphate 1-phosphatase activity"/>
    <property type="evidence" value="ECO:0007669"/>
    <property type="project" value="UniProtKB-EC"/>
</dbReference>
<name>A0A9W7CBG3_9STRA</name>
<dbReference type="InterPro" id="IPR038765">
    <property type="entry name" value="Papain-like_cys_pep_sf"/>
</dbReference>
<evidence type="ECO:0000256" key="1">
    <source>
        <dbReference type="ARBA" id="ARBA00001273"/>
    </source>
</evidence>
<evidence type="ECO:0000256" key="3">
    <source>
        <dbReference type="ARBA" id="ARBA00010941"/>
    </source>
</evidence>
<evidence type="ECO:0000256" key="5">
    <source>
        <dbReference type="ARBA" id="ARBA00013093"/>
    </source>
</evidence>
<dbReference type="Pfam" id="PF18913">
    <property type="entry name" value="FBPase_C"/>
    <property type="match status" value="1"/>
</dbReference>
<feature type="region of interest" description="Disordered" evidence="13">
    <location>
        <begin position="955"/>
        <end position="978"/>
    </location>
</feature>
<dbReference type="GO" id="GO:0046872">
    <property type="term" value="F:metal ion binding"/>
    <property type="evidence" value="ECO:0007669"/>
    <property type="project" value="UniProtKB-KW"/>
</dbReference>
<dbReference type="GO" id="GO:0016579">
    <property type="term" value="P:protein deubiquitination"/>
    <property type="evidence" value="ECO:0007669"/>
    <property type="project" value="InterPro"/>
</dbReference>
<dbReference type="InterPro" id="IPR000146">
    <property type="entry name" value="FBPase_class-1"/>
</dbReference>
<feature type="region of interest" description="Disordered" evidence="13">
    <location>
        <begin position="398"/>
        <end position="441"/>
    </location>
</feature>
<dbReference type="PIRSF" id="PIRSF000904">
    <property type="entry name" value="FBPtase_SBPase"/>
    <property type="match status" value="1"/>
</dbReference>
<comment type="subunit">
    <text evidence="4">Homotetramer.</text>
</comment>
<dbReference type="InterPro" id="IPR044015">
    <property type="entry name" value="FBPase_C_dom"/>
</dbReference>
<keyword evidence="16" id="KW-1185">Reference proteome</keyword>
<evidence type="ECO:0000256" key="4">
    <source>
        <dbReference type="ARBA" id="ARBA00011881"/>
    </source>
</evidence>
<keyword evidence="6" id="KW-0479">Metal-binding</keyword>
<dbReference type="InterPro" id="IPR020548">
    <property type="entry name" value="Fructose_bisphosphatase_AS"/>
</dbReference>
<evidence type="ECO:0000256" key="11">
    <source>
        <dbReference type="ARBA" id="ARBA00032973"/>
    </source>
</evidence>
<reference evidence="15" key="1">
    <citation type="submission" date="2022-07" db="EMBL/GenBank/DDBJ databases">
        <title>Genome analysis of Parmales, a sister group of diatoms, reveals the evolutionary specialization of diatoms from phago-mixotrophs to photoautotrophs.</title>
        <authorList>
            <person name="Ban H."/>
            <person name="Sato S."/>
            <person name="Yoshikawa S."/>
            <person name="Kazumasa Y."/>
            <person name="Nakamura Y."/>
            <person name="Ichinomiya M."/>
            <person name="Saitoh K."/>
            <person name="Sato N."/>
            <person name="Blanc-Mathieu R."/>
            <person name="Endo H."/>
            <person name="Kuwata A."/>
            <person name="Ogata H."/>
        </authorList>
    </citation>
    <scope>NUCLEOTIDE SEQUENCE</scope>
</reference>
<dbReference type="GO" id="GO:0006094">
    <property type="term" value="P:gluconeogenesis"/>
    <property type="evidence" value="ECO:0007669"/>
    <property type="project" value="TreeGrafter"/>
</dbReference>
<proteinExistence type="inferred from homology"/>
<dbReference type="PROSITE" id="PS00973">
    <property type="entry name" value="USP_2"/>
    <property type="match status" value="1"/>
</dbReference>
<dbReference type="Pfam" id="PF00443">
    <property type="entry name" value="UCH"/>
    <property type="match status" value="1"/>
</dbReference>
<dbReference type="CDD" id="cd00354">
    <property type="entry name" value="FBPase"/>
    <property type="match status" value="1"/>
</dbReference>
<dbReference type="PIRSF" id="PIRSF500210">
    <property type="entry name" value="FBPtase"/>
    <property type="match status" value="1"/>
</dbReference>
<dbReference type="InterPro" id="IPR001394">
    <property type="entry name" value="Peptidase_C19_UCH"/>
</dbReference>
<dbReference type="InterPro" id="IPR018200">
    <property type="entry name" value="USP_CS"/>
</dbReference>
<evidence type="ECO:0000256" key="6">
    <source>
        <dbReference type="ARBA" id="ARBA00022723"/>
    </source>
</evidence>
<evidence type="ECO:0000256" key="2">
    <source>
        <dbReference type="ARBA" id="ARBA00001946"/>
    </source>
</evidence>
<dbReference type="GO" id="GO:0005829">
    <property type="term" value="C:cytosol"/>
    <property type="evidence" value="ECO:0007669"/>
    <property type="project" value="TreeGrafter"/>
</dbReference>
<dbReference type="Gene3D" id="3.40.190.80">
    <property type="match status" value="1"/>
</dbReference>
<comment type="catalytic activity">
    <reaction evidence="1">
        <text>beta-D-fructose 1,6-bisphosphate + H2O = beta-D-fructose 6-phosphate + phosphate</text>
        <dbReference type="Rhea" id="RHEA:11064"/>
        <dbReference type="ChEBI" id="CHEBI:15377"/>
        <dbReference type="ChEBI" id="CHEBI:32966"/>
        <dbReference type="ChEBI" id="CHEBI:43474"/>
        <dbReference type="ChEBI" id="CHEBI:57634"/>
        <dbReference type="EC" id="3.1.3.11"/>
    </reaction>
</comment>
<dbReference type="SUPFAM" id="SSF56655">
    <property type="entry name" value="Carbohydrate phosphatase"/>
    <property type="match status" value="1"/>
</dbReference>
<dbReference type="GO" id="GO:0030388">
    <property type="term" value="P:fructose 1,6-bisphosphate metabolic process"/>
    <property type="evidence" value="ECO:0007669"/>
    <property type="project" value="TreeGrafter"/>
</dbReference>
<keyword evidence="9 12" id="KW-0119">Carbohydrate metabolism</keyword>
<dbReference type="EMBL" id="BRXZ01000172">
    <property type="protein sequence ID" value="GMI06710.1"/>
    <property type="molecule type" value="Genomic_DNA"/>
</dbReference>
<dbReference type="HAMAP" id="MF_01855">
    <property type="entry name" value="FBPase_class1"/>
    <property type="match status" value="1"/>
</dbReference>
<protein>
    <recommendedName>
        <fullName evidence="5">fructose-bisphosphatase</fullName>
        <ecNumber evidence="5">3.1.3.11</ecNumber>
    </recommendedName>
    <alternativeName>
        <fullName evidence="11">D-fructose-1,6-bisphosphate 1-phosphohydrolase</fullName>
    </alternativeName>
</protein>
<comment type="similarity">
    <text evidence="3 12">Belongs to the FBPase class 1 family.</text>
</comment>
<dbReference type="InterPro" id="IPR028889">
    <property type="entry name" value="USP"/>
</dbReference>
<dbReference type="EC" id="3.1.3.11" evidence="5"/>
<dbReference type="Proteomes" id="UP001165082">
    <property type="component" value="Unassembled WGS sequence"/>
</dbReference>
<evidence type="ECO:0000256" key="12">
    <source>
        <dbReference type="RuleBase" id="RU000508"/>
    </source>
</evidence>
<dbReference type="PROSITE" id="PS50235">
    <property type="entry name" value="USP_3"/>
    <property type="match status" value="1"/>
</dbReference>
<sequence length="1962" mass="221373">MEGLILSIQMACKTISTLVNRAGISSLTGYEGVDEEGKKAKGGGKGKINVQGEAVKKLDVLSNDVLKNALRFTGKLGVLASEEEEQAVHTEAALDSRYVAVFDPLDGSSNIEAAVCTGTIFGVLEDGTVDMKNEFIKSGGMREDLDPLYWDDPDIAVQTSSTDILLQPGKKLVASGYCMYSSSTILVFTLGGDRPVVGFTLDPQSGEFVLTHPNMKVPKRGSVYSVNEGNSDLWDPKVQEYISNVKRGKGLAKKRYSLRYIGSMVGDVHRTILYGGIFGNPGDMLFPSGKLRLVYECSPMAFLFKKAGGAVTQATFTVQLYKPNKHDFIASLKDQQVSNTLHQQQVEYGNFEQQNLSQVHSSLQQTINMNSQILTDTNDENHIHLSPNQSVFHPIPNHKNNANNWVSGSFNPRSTAHAGSTPPPPRHNSTICDIDRDGSPPPLSPQEVALETEIRTPQWTDFNDMKWHLEFNPVNEDIPEHNAHLSIFAFSDNKEDKNLFPPPDGSRVKFTASIMPNIAVDDQNRPIQPITKFWNKLWGEDHGNRGFAERPVTNWGYPKFATISELYPNFVNEDGQVTLKLKYEPVRIPKRSDTGMVGLDNQGATCYMNSLLQVLYHLRNFRRYVYLASSDKSYQTEQAQLNSQVGLATSSNSPPSTKREKEKFRSITEALARTFHNMQTNDISCTTGTLTKSFNWDSNDAYTQHDLHELSRMLLDQVEGRIAETPYKGVLDKLFQGKQRSYIECKEVQYTSSRTEVFSDIQLDVKDCDNLKDSFAKYVETETLDGDNQYDTDEGGFGKQDAIKGINFESFPPILSLHLKRFEFDFSTLQKSKINDRLEFPLELCLSDYLQKKPSTDAEATYHLYSIIVHEGGINHGHYYTYIRPKLSSYNQDDPNRREWFKFNDDVVSLVDSEQEMLDSVYGPTADSISPRPPTAYVLTYIRNSDLEEVLGDVKKSGQEDPPIIEPPATSYGKNSPNDDDIPPEFTDLLEEIKNRSKMLRQLNIRNKSRVQVKLVTDAAFADFDLKDGRVYSPCEVERICRNGDKDSNSVQSEKMIMRNYLFDLEDATSIDAQLSDFGWEIIRKAALEFKIPTYCIRLWRLGRITSNSIALTVQSLIDPDDLDLTVGTLIAGNDGFPFFYLEVLSKHTSEYPLKPKCQAQNIESLMACPPKSSVRISDTDNIDDIVPKCIADTLKECSDFNWKEDPLGLKLNSQSLGLVQEACSPLQHEDSGNVVELIESIVFIKQFQAQRNEAGEIINATTPLRPDACPIHFLGKVIIRTINDPADAKKNDKRVKIDFAQDVDDEEISNLKRVVNFLSTHCADTLGSAGVIDTDSSKFWAYNLAPPRRKNQGVARQAVRAKYPLAPENNKAMHFGTLLVFQDGRLVDESDNTANVTIFSDPKDWEGRRSKQMMSLNYWMFNKNQVVRRKVTMLPLTAADASYLSKEVGSGSGVFSNLKREIFGMFDYGREDENIERFLRKVVQDNFGGEGGCLGEEGWTRLRLVKLNVDDFNGGLRLEKPEPDVEALKLLDSTDHKDELATAANAFFRIEPGNKMCYVGNQSLERMYCYFHVSPFTKSEVERIEHSPSLPSPHRFYSTTVIAASTDLRNMWEQYDHHSAARSPKFWLPLVEKAVIIHEDSGVEEIAEEFSSAFGDSEQRESILRRTRIFHVAQGRIRNNPGRRIGDSVRLKTTEKLVPLGAIQDDEKGGKEWNKYGLKGCFDEHKFLAEIVSEEEEEMWRVEFGEEGKGSRAEGKNATVVPVQVLFLAEDNPPLAVALPVLTFLRWHEGAEDIKRRVLERLGNHSDLESILDGPFHIVPHRENSRVWVGEKDRSSDDLDDEPEQSQLWTHLKEHFGGMFGRSSGEKYWNLARRAYQEGESADFEEYQCPTVGFMLKAYQLDKLKRARTHLCLGSAGLEFDEDGICVERERGDEDTSANRNRGGIQFKDRRKRAFSIDSTL</sequence>
<dbReference type="Pfam" id="PF00316">
    <property type="entry name" value="FBPase"/>
    <property type="match status" value="1"/>
</dbReference>
<dbReference type="OrthoDB" id="289038at2759"/>
<evidence type="ECO:0000256" key="9">
    <source>
        <dbReference type="ARBA" id="ARBA00023277"/>
    </source>
</evidence>
<comment type="pathway">
    <text evidence="10">Carbohydrate biosynthesis.</text>
</comment>
<organism evidence="15 16">
    <name type="scientific">Triparma retinervis</name>
    <dbReference type="NCBI Taxonomy" id="2557542"/>
    <lineage>
        <taxon>Eukaryota</taxon>
        <taxon>Sar</taxon>
        <taxon>Stramenopiles</taxon>
        <taxon>Ochrophyta</taxon>
        <taxon>Bolidophyceae</taxon>
        <taxon>Parmales</taxon>
        <taxon>Triparmaceae</taxon>
        <taxon>Triparma</taxon>
    </lineage>
</organism>
<evidence type="ECO:0000256" key="13">
    <source>
        <dbReference type="SAM" id="MobiDB-lite"/>
    </source>
</evidence>
<dbReference type="PRINTS" id="PR00115">
    <property type="entry name" value="F16BPHPHTASE"/>
</dbReference>
<evidence type="ECO:0000256" key="10">
    <source>
        <dbReference type="ARBA" id="ARBA00024331"/>
    </source>
</evidence>
<dbReference type="InterPro" id="IPR033391">
    <property type="entry name" value="FBPase_N"/>
</dbReference>
<dbReference type="GO" id="GO:0004843">
    <property type="term" value="F:cysteine-type deubiquitinase activity"/>
    <property type="evidence" value="ECO:0007669"/>
    <property type="project" value="InterPro"/>
</dbReference>
<comment type="caution">
    <text evidence="15">The sequence shown here is derived from an EMBL/GenBank/DDBJ whole genome shotgun (WGS) entry which is preliminary data.</text>
</comment>
<dbReference type="InterPro" id="IPR028343">
    <property type="entry name" value="FBPtase"/>
</dbReference>
<evidence type="ECO:0000313" key="15">
    <source>
        <dbReference type="EMBL" id="GMI06710.1"/>
    </source>
</evidence>
<feature type="compositionally biased region" description="Polar residues" evidence="13">
    <location>
        <begin position="398"/>
        <end position="418"/>
    </location>
</feature>
<feature type="domain" description="USP" evidence="14">
    <location>
        <begin position="597"/>
        <end position="944"/>
    </location>
</feature>